<keyword evidence="2" id="KW-1185">Reference proteome</keyword>
<proteinExistence type="predicted"/>
<accession>A0ABM1IR33</accession>
<evidence type="ECO:0000313" key="3">
    <source>
        <dbReference type="RefSeq" id="XP_015182670.1"/>
    </source>
</evidence>
<feature type="chain" id="PRO_5045159211" evidence="1">
    <location>
        <begin position="23"/>
        <end position="228"/>
    </location>
</feature>
<dbReference type="PANTHER" id="PTHR21398">
    <property type="entry name" value="AGAP007094-PA"/>
    <property type="match status" value="1"/>
</dbReference>
<reference evidence="3" key="1">
    <citation type="submission" date="2025-08" db="UniProtKB">
        <authorList>
            <consortium name="RefSeq"/>
        </authorList>
    </citation>
    <scope>IDENTIFICATION</scope>
    <source>
        <tissue evidence="3">Whole body</tissue>
    </source>
</reference>
<evidence type="ECO:0000313" key="2">
    <source>
        <dbReference type="Proteomes" id="UP000694924"/>
    </source>
</evidence>
<dbReference type="Proteomes" id="UP000694924">
    <property type="component" value="Unplaced"/>
</dbReference>
<dbReference type="Pfam" id="PF07841">
    <property type="entry name" value="DM4_12"/>
    <property type="match status" value="1"/>
</dbReference>
<dbReference type="PANTHER" id="PTHR21398:SF21">
    <property type="entry name" value="AGAP004005-PA"/>
    <property type="match status" value="1"/>
</dbReference>
<dbReference type="GeneID" id="107069681"/>
<dbReference type="RefSeq" id="XP_015182670.1">
    <property type="nucleotide sequence ID" value="XM_015327184.1"/>
</dbReference>
<name>A0ABM1IR33_POLDO</name>
<feature type="signal peptide" evidence="1">
    <location>
        <begin position="1"/>
        <end position="22"/>
    </location>
</feature>
<sequence>MATSKRIVLFLLLLLQFENSYQRVNDLKDVIGLRIAPLEAKAKAKASASARVNDTTISSREKRALVFPDASIPATLLLIFGLGTPLQLDRESVIVGVFIKIIYKLPTNSTDFTEPGVYYTRNTKSRWSIYKIFEKVAAIYGYGGKACLLRTICEVSRVPFDAHHGLFGQLMEIFFKPSSTEEEYDEYGDREYRAAEQLGKQVAAENCHALYPECRRSVLDIFSTVLRV</sequence>
<gene>
    <name evidence="3" type="primary">LOC107069681</name>
</gene>
<keyword evidence="1" id="KW-0732">Signal</keyword>
<protein>
    <submittedName>
        <fullName evidence="3">Uncharacterized protein LOC107069681</fullName>
    </submittedName>
</protein>
<dbReference type="InterPro" id="IPR006631">
    <property type="entry name" value="DM4_12"/>
</dbReference>
<organism evidence="2 3">
    <name type="scientific">Polistes dominula</name>
    <name type="common">European paper wasp</name>
    <name type="synonym">Vespa dominula</name>
    <dbReference type="NCBI Taxonomy" id="743375"/>
    <lineage>
        <taxon>Eukaryota</taxon>
        <taxon>Metazoa</taxon>
        <taxon>Ecdysozoa</taxon>
        <taxon>Arthropoda</taxon>
        <taxon>Hexapoda</taxon>
        <taxon>Insecta</taxon>
        <taxon>Pterygota</taxon>
        <taxon>Neoptera</taxon>
        <taxon>Endopterygota</taxon>
        <taxon>Hymenoptera</taxon>
        <taxon>Apocrita</taxon>
        <taxon>Aculeata</taxon>
        <taxon>Vespoidea</taxon>
        <taxon>Vespidae</taxon>
        <taxon>Polistinae</taxon>
        <taxon>Polistini</taxon>
        <taxon>Polistes</taxon>
    </lineage>
</organism>
<dbReference type="SMART" id="SM00718">
    <property type="entry name" value="DM4_12"/>
    <property type="match status" value="1"/>
</dbReference>
<evidence type="ECO:0000256" key="1">
    <source>
        <dbReference type="SAM" id="SignalP"/>
    </source>
</evidence>